<dbReference type="EMBL" id="SHNN01000002">
    <property type="protein sequence ID" value="MCX2981942.1"/>
    <property type="molecule type" value="Genomic_DNA"/>
</dbReference>
<proteinExistence type="predicted"/>
<reference evidence="2" key="1">
    <citation type="submission" date="2019-02" db="EMBL/GenBank/DDBJ databases">
        <authorList>
            <person name="Li S.-H."/>
        </authorList>
    </citation>
    <scope>NUCLEOTIDE SEQUENCE</scope>
    <source>
        <strain evidence="2">IMCC14734</strain>
    </source>
</reference>
<feature type="transmembrane region" description="Helical" evidence="1">
    <location>
        <begin position="112"/>
        <end position="130"/>
    </location>
</feature>
<gene>
    <name evidence="2" type="ORF">EYC98_13855</name>
</gene>
<name>A0ABT3THY6_9GAMM</name>
<evidence type="ECO:0000313" key="2">
    <source>
        <dbReference type="EMBL" id="MCX2981942.1"/>
    </source>
</evidence>
<feature type="transmembrane region" description="Helical" evidence="1">
    <location>
        <begin position="36"/>
        <end position="54"/>
    </location>
</feature>
<organism evidence="2 3">
    <name type="scientific">Candidatus Litorirhabdus singularis</name>
    <dbReference type="NCBI Taxonomy" id="2518993"/>
    <lineage>
        <taxon>Bacteria</taxon>
        <taxon>Pseudomonadati</taxon>
        <taxon>Pseudomonadota</taxon>
        <taxon>Gammaproteobacteria</taxon>
        <taxon>Cellvibrionales</taxon>
        <taxon>Halieaceae</taxon>
        <taxon>Candidatus Litorirhabdus</taxon>
    </lineage>
</organism>
<keyword evidence="1" id="KW-1133">Transmembrane helix</keyword>
<comment type="caution">
    <text evidence="2">The sequence shown here is derived from an EMBL/GenBank/DDBJ whole genome shotgun (WGS) entry which is preliminary data.</text>
</comment>
<feature type="transmembrane region" description="Helical" evidence="1">
    <location>
        <begin position="74"/>
        <end position="92"/>
    </location>
</feature>
<evidence type="ECO:0008006" key="4">
    <source>
        <dbReference type="Google" id="ProtNLM"/>
    </source>
</evidence>
<feature type="transmembrane region" description="Helical" evidence="1">
    <location>
        <begin position="160"/>
        <end position="178"/>
    </location>
</feature>
<feature type="transmembrane region" description="Helical" evidence="1">
    <location>
        <begin position="136"/>
        <end position="155"/>
    </location>
</feature>
<dbReference type="RefSeq" id="WP_279245937.1">
    <property type="nucleotide sequence ID" value="NZ_SHNN01000002.1"/>
</dbReference>
<keyword evidence="1" id="KW-0812">Transmembrane</keyword>
<sequence length="179" mass="19941">MTQHEYIFVAVSIILGLALTRVLHSASLLVRAHSRVSFHWASALWGLTVMAYILQLWWVGWRLRDLPNWGFSDFLTLVVGSIFVYGSAELALPDPSESDLDMLSHNQRLGRLSAVSMLAYFLIGPYVNYVMFGVDLVPALVFPALGVALMALVIAVPSRFVIWSPIFSGYTLLILNLTI</sequence>
<evidence type="ECO:0000256" key="1">
    <source>
        <dbReference type="SAM" id="Phobius"/>
    </source>
</evidence>
<keyword evidence="1" id="KW-0472">Membrane</keyword>
<keyword evidence="3" id="KW-1185">Reference proteome</keyword>
<dbReference type="Proteomes" id="UP001143362">
    <property type="component" value="Unassembled WGS sequence"/>
</dbReference>
<accession>A0ABT3THY6</accession>
<protein>
    <recommendedName>
        <fullName evidence="4">Tripartite tricarboxylate transporter TctB family protein</fullName>
    </recommendedName>
</protein>
<evidence type="ECO:0000313" key="3">
    <source>
        <dbReference type="Proteomes" id="UP001143362"/>
    </source>
</evidence>
<feature type="transmembrane region" description="Helical" evidence="1">
    <location>
        <begin position="6"/>
        <end position="24"/>
    </location>
</feature>